<evidence type="ECO:0000256" key="2">
    <source>
        <dbReference type="ARBA" id="ARBA00004651"/>
    </source>
</evidence>
<evidence type="ECO:0000256" key="15">
    <source>
        <dbReference type="ARBA" id="ARBA00023065"/>
    </source>
</evidence>
<dbReference type="Gene3D" id="3.40.50.1000">
    <property type="entry name" value="HAD superfamily/HAD-like"/>
    <property type="match status" value="1"/>
</dbReference>
<dbReference type="GO" id="GO:0008554">
    <property type="term" value="F:P-type sodium transporter activity"/>
    <property type="evidence" value="ECO:0007669"/>
    <property type="project" value="UniProtKB-EC"/>
</dbReference>
<evidence type="ECO:0000256" key="9">
    <source>
        <dbReference type="ARBA" id="ARBA00022840"/>
    </source>
</evidence>
<dbReference type="Gene3D" id="3.40.1110.10">
    <property type="entry name" value="Calcium-transporting ATPase, cytoplasmic domain N"/>
    <property type="match status" value="1"/>
</dbReference>
<dbReference type="NCBIfam" id="TIGR01523">
    <property type="entry name" value="ATPase-IID_K-Na"/>
    <property type="match status" value="1"/>
</dbReference>
<dbReference type="STRING" id="13706.A0A1X2H849"/>
<dbReference type="EC" id="7.2.2.3" evidence="19"/>
<dbReference type="InterPro" id="IPR018303">
    <property type="entry name" value="ATPase_P-typ_P_site"/>
</dbReference>
<dbReference type="InterPro" id="IPR004014">
    <property type="entry name" value="ATPase_P-typ_cation-transptr_N"/>
</dbReference>
<dbReference type="InterPro" id="IPR006068">
    <property type="entry name" value="ATPase_P-typ_cation-transptr_C"/>
</dbReference>
<dbReference type="InterPro" id="IPR023298">
    <property type="entry name" value="ATPase_P-typ_TM_dom_sf"/>
</dbReference>
<dbReference type="SUPFAM" id="SSF81653">
    <property type="entry name" value="Calcium ATPase, transduction domain A"/>
    <property type="match status" value="1"/>
</dbReference>
<evidence type="ECO:0000313" key="24">
    <source>
        <dbReference type="EMBL" id="ORY94688.1"/>
    </source>
</evidence>
<keyword evidence="9" id="KW-0067">ATP-binding</keyword>
<dbReference type="PRINTS" id="PR00120">
    <property type="entry name" value="HATPASE"/>
</dbReference>
<dbReference type="Gene3D" id="2.70.150.10">
    <property type="entry name" value="Calcium-transporting ATPase, cytoplasmic transduction domain A"/>
    <property type="match status" value="1"/>
</dbReference>
<evidence type="ECO:0000256" key="21">
    <source>
        <dbReference type="ARBA" id="ARBA00049499"/>
    </source>
</evidence>
<dbReference type="GO" id="GO:0016887">
    <property type="term" value="F:ATP hydrolysis activity"/>
    <property type="evidence" value="ECO:0007669"/>
    <property type="project" value="InterPro"/>
</dbReference>
<evidence type="ECO:0000256" key="10">
    <source>
        <dbReference type="ARBA" id="ARBA00022842"/>
    </source>
</evidence>
<dbReference type="Pfam" id="PF00122">
    <property type="entry name" value="E1-E2_ATPase"/>
    <property type="match status" value="1"/>
</dbReference>
<evidence type="ECO:0000256" key="22">
    <source>
        <dbReference type="SAM" id="Phobius"/>
    </source>
</evidence>
<dbReference type="InterPro" id="IPR023299">
    <property type="entry name" value="ATPase_P-typ_cyto_dom_N"/>
</dbReference>
<comment type="cofactor">
    <cofactor evidence="1">
        <name>Mg(2+)</name>
        <dbReference type="ChEBI" id="CHEBI:18420"/>
    </cofactor>
</comment>
<dbReference type="SUPFAM" id="SSF56784">
    <property type="entry name" value="HAD-like"/>
    <property type="match status" value="1"/>
</dbReference>
<feature type="transmembrane region" description="Helical" evidence="22">
    <location>
        <begin position="730"/>
        <end position="755"/>
    </location>
</feature>
<keyword evidence="15" id="KW-0406">Ion transport</keyword>
<dbReference type="SFLD" id="SFLDG00002">
    <property type="entry name" value="C1.7:_P-type_atpase_like"/>
    <property type="match status" value="1"/>
</dbReference>
<dbReference type="Pfam" id="PF00689">
    <property type="entry name" value="Cation_ATPase_C"/>
    <property type="match status" value="1"/>
</dbReference>
<dbReference type="SFLD" id="SFLDS00003">
    <property type="entry name" value="Haloacid_Dehalogenase"/>
    <property type="match status" value="1"/>
</dbReference>
<keyword evidence="7" id="KW-0479">Metal-binding</keyword>
<dbReference type="InterPro" id="IPR044492">
    <property type="entry name" value="P_typ_ATPase_HD_dom"/>
</dbReference>
<feature type="transmembrane region" description="Helical" evidence="22">
    <location>
        <begin position="57"/>
        <end position="75"/>
    </location>
</feature>
<dbReference type="GO" id="GO:0005886">
    <property type="term" value="C:plasma membrane"/>
    <property type="evidence" value="ECO:0007669"/>
    <property type="project" value="UniProtKB-SubCell"/>
</dbReference>
<dbReference type="Gene3D" id="1.20.1110.10">
    <property type="entry name" value="Calcium-transporting ATPase, transmembrane domain"/>
    <property type="match status" value="1"/>
</dbReference>
<dbReference type="NCBIfam" id="TIGR01494">
    <property type="entry name" value="ATPase_P-type"/>
    <property type="match status" value="2"/>
</dbReference>
<dbReference type="FunCoup" id="A0A1X2H849">
    <property type="interactions" value="92"/>
</dbReference>
<evidence type="ECO:0000256" key="17">
    <source>
        <dbReference type="ARBA" id="ARBA00023201"/>
    </source>
</evidence>
<evidence type="ECO:0000313" key="25">
    <source>
        <dbReference type="Proteomes" id="UP000242180"/>
    </source>
</evidence>
<evidence type="ECO:0000256" key="14">
    <source>
        <dbReference type="ARBA" id="ARBA00023053"/>
    </source>
</evidence>
<evidence type="ECO:0000256" key="5">
    <source>
        <dbReference type="ARBA" id="ARBA00022538"/>
    </source>
</evidence>
<dbReference type="InterPro" id="IPR023214">
    <property type="entry name" value="HAD_sf"/>
</dbReference>
<evidence type="ECO:0000256" key="8">
    <source>
        <dbReference type="ARBA" id="ARBA00022741"/>
    </source>
</evidence>
<dbReference type="Pfam" id="PF00690">
    <property type="entry name" value="Cation_ATPase_N"/>
    <property type="match status" value="1"/>
</dbReference>
<dbReference type="GO" id="GO:0046872">
    <property type="term" value="F:metal ion binding"/>
    <property type="evidence" value="ECO:0007669"/>
    <property type="project" value="UniProtKB-KW"/>
</dbReference>
<dbReference type="SMART" id="SM00831">
    <property type="entry name" value="Cation_ATPase_N"/>
    <property type="match status" value="1"/>
</dbReference>
<feature type="transmembrane region" description="Helical" evidence="22">
    <location>
        <begin position="776"/>
        <end position="798"/>
    </location>
</feature>
<dbReference type="Proteomes" id="UP000242180">
    <property type="component" value="Unassembled WGS sequence"/>
</dbReference>
<dbReference type="GO" id="GO:0006813">
    <property type="term" value="P:potassium ion transport"/>
    <property type="evidence" value="ECO:0007669"/>
    <property type="project" value="UniProtKB-KW"/>
</dbReference>
<keyword evidence="8" id="KW-0547">Nucleotide-binding</keyword>
<dbReference type="EMBL" id="MCGN01000007">
    <property type="protein sequence ID" value="ORY94688.1"/>
    <property type="molecule type" value="Genomic_DNA"/>
</dbReference>
<dbReference type="InterPro" id="IPR001757">
    <property type="entry name" value="P_typ_ATPase"/>
</dbReference>
<comment type="catalytic activity">
    <reaction evidence="20">
        <text>K(+)(in) + ATP + H2O = K(+)(out) + ADP + phosphate + H(+)</text>
        <dbReference type="Rhea" id="RHEA:75815"/>
        <dbReference type="ChEBI" id="CHEBI:15377"/>
        <dbReference type="ChEBI" id="CHEBI:15378"/>
        <dbReference type="ChEBI" id="CHEBI:29103"/>
        <dbReference type="ChEBI" id="CHEBI:30616"/>
        <dbReference type="ChEBI" id="CHEBI:43474"/>
        <dbReference type="ChEBI" id="CHEBI:456216"/>
    </reaction>
</comment>
<dbReference type="PRINTS" id="PR00119">
    <property type="entry name" value="CATATPASE"/>
</dbReference>
<dbReference type="InterPro" id="IPR059000">
    <property type="entry name" value="ATPase_P-type_domA"/>
</dbReference>
<dbReference type="SUPFAM" id="SSF81660">
    <property type="entry name" value="Metal cation-transporting ATPase, ATP-binding domain N"/>
    <property type="match status" value="1"/>
</dbReference>
<evidence type="ECO:0000256" key="4">
    <source>
        <dbReference type="ARBA" id="ARBA00022475"/>
    </source>
</evidence>
<feature type="transmembrane region" description="Helical" evidence="22">
    <location>
        <begin position="703"/>
        <end position="724"/>
    </location>
</feature>
<dbReference type="FunFam" id="3.40.50.1000:FF:000047">
    <property type="entry name" value="Sodium P-type ATPase"/>
    <property type="match status" value="1"/>
</dbReference>
<comment type="subcellular location">
    <subcellularLocation>
        <location evidence="2">Cell membrane</location>
        <topology evidence="2">Multi-pass membrane protein</topology>
    </subcellularLocation>
</comment>
<feature type="transmembrane region" description="Helical" evidence="22">
    <location>
        <begin position="270"/>
        <end position="293"/>
    </location>
</feature>
<dbReference type="SUPFAM" id="SSF81665">
    <property type="entry name" value="Calcium ATPase, transmembrane domain M"/>
    <property type="match status" value="1"/>
</dbReference>
<feature type="transmembrane region" description="Helical" evidence="22">
    <location>
        <begin position="243"/>
        <end position="264"/>
    </location>
</feature>
<keyword evidence="6 22" id="KW-0812">Transmembrane</keyword>
<evidence type="ECO:0000256" key="7">
    <source>
        <dbReference type="ARBA" id="ARBA00022723"/>
    </source>
</evidence>
<dbReference type="InterPro" id="IPR008250">
    <property type="entry name" value="ATPase_P-typ_transduc_dom_A_sf"/>
</dbReference>
<feature type="transmembrane region" description="Helical" evidence="22">
    <location>
        <begin position="81"/>
        <end position="100"/>
    </location>
</feature>
<dbReference type="GO" id="GO:0005524">
    <property type="term" value="F:ATP binding"/>
    <property type="evidence" value="ECO:0007669"/>
    <property type="project" value="UniProtKB-KW"/>
</dbReference>
<evidence type="ECO:0000256" key="12">
    <source>
        <dbReference type="ARBA" id="ARBA00022967"/>
    </source>
</evidence>
<dbReference type="FunFam" id="2.70.150.10:FF:000016">
    <property type="entry name" value="Calcium-transporting P-type ATPase putative"/>
    <property type="match status" value="1"/>
</dbReference>
<dbReference type="AlphaFoldDB" id="A0A1X2H849"/>
<keyword evidence="17" id="KW-0739">Sodium transport</keyword>
<evidence type="ECO:0000256" key="11">
    <source>
        <dbReference type="ARBA" id="ARBA00022958"/>
    </source>
</evidence>
<feature type="transmembrane region" description="Helical" evidence="22">
    <location>
        <begin position="899"/>
        <end position="917"/>
    </location>
</feature>
<keyword evidence="14" id="KW-0915">Sodium</keyword>
<evidence type="ECO:0000256" key="18">
    <source>
        <dbReference type="ARBA" id="ARBA00035017"/>
    </source>
</evidence>
<keyword evidence="16 22" id="KW-0472">Membrane</keyword>
<dbReference type="Pfam" id="PF13246">
    <property type="entry name" value="Cation_ATPase"/>
    <property type="match status" value="1"/>
</dbReference>
<dbReference type="InParanoid" id="A0A1X2H849"/>
<sequence length="931" mass="102414">MEGPPYHTMDMEAVCGLLKGDIDHGLSEKDVDERRVTFNELEGEGGVNPVKLLLKQFLNLMVFILLAATIVAFAFKDWIEGGVLAFIMFLNAFVGFAQEFKAEKTMESLREMASPTSWVVRDGQEKQIPTRALIPGDLVILKAGDVVGADCRVVEAFNMDVDEALLTGESVPVNKYPTTLEATDVPLGDRINMVYSSTTVAKGRGKAMVTATGMETEIGSIAKRLMDSGDNERTPLQRAIDRLALFLFVVAVLVVIVIFSAAKFDIGDQQVLYAISTAIAAVPEGLLAVLTLTQAFGVHAMAKSHALVRRLVSLELLGAVTNICSDKTGTLTQGKMVLTRFWRPEAGFYSVSGIGLQTTGEVRHETTDAVVDTVTGSFEHMMATAALCNMAEVRKDKNGEDLVLGDPTEIALQIFAHKLHMGRYTQEEKGWKLLAEYPFDSTIKRMSVIAQSPSGQRIAFMKGATERTLGCCVGYALENGEIEYTSVEALEAMIYPRVEELARDGLRVLTLARRVLKTDTQQTDIPREAIEEEMIFLGLVGIYDPPREESKPAVERCHRAGITVHMLTGDHLATAAAIARQVSILPEGENNHLCMTAQAFDKLSEEQVDALPELPLVIARCSPETKVKMIEALHRRRRIAGMTGDGVNDSPSLKEADVGIAMGQTGSDVAKQTSDIILTDDNFATIISAIEEGRRVFANISRFVVHLLTANVALVVLLLIGLVFQDEQGVSVFALSPLQILFVNVLVSSPPAMALGLEPVNPNQMLEPPRKRQHGLFRLANLADIFIYGAFIGAIGLLNFTVSVHGWGNGDLGEDCNMNYNDSCETVFRARGGLFLTMTVILLLHSFTCRDLLHSMWNHRFFTRAQNLYLYFTFIFGFGLVIITIYAPVLNDVVFRQHGITWEWGMSAASAVVYIIFTEIYKFVKRRVVPQ</sequence>
<gene>
    <name evidence="24" type="ORF">BCR43DRAFT_442376</name>
</gene>
<name>A0A1X2H849_SYNRA</name>
<protein>
    <recommendedName>
        <fullName evidence="19">P-type Na(+) transporter</fullName>
        <ecNumber evidence="19">7.2.2.3</ecNumber>
    </recommendedName>
</protein>
<organism evidence="24 25">
    <name type="scientific">Syncephalastrum racemosum</name>
    <name type="common">Filamentous fungus</name>
    <dbReference type="NCBI Taxonomy" id="13706"/>
    <lineage>
        <taxon>Eukaryota</taxon>
        <taxon>Fungi</taxon>
        <taxon>Fungi incertae sedis</taxon>
        <taxon>Mucoromycota</taxon>
        <taxon>Mucoromycotina</taxon>
        <taxon>Mucoromycetes</taxon>
        <taxon>Mucorales</taxon>
        <taxon>Syncephalastraceae</taxon>
        <taxon>Syncephalastrum</taxon>
    </lineage>
</organism>
<keyword evidence="25" id="KW-1185">Reference proteome</keyword>
<feature type="transmembrane region" description="Helical" evidence="22">
    <location>
        <begin position="868"/>
        <end position="887"/>
    </location>
</feature>
<feature type="domain" description="Cation-transporting P-type ATPase N-terminal" evidence="23">
    <location>
        <begin position="5"/>
        <end position="77"/>
    </location>
</feature>
<dbReference type="FunFam" id="3.40.50.1000:FF:000001">
    <property type="entry name" value="Phospholipid-transporting ATPase IC"/>
    <property type="match status" value="1"/>
</dbReference>
<comment type="similarity">
    <text evidence="18">Belongs to the cation transport ATPase (P-type) (TC 3.A.3) family. Type IID subfamily.</text>
</comment>
<feature type="transmembrane region" description="Helical" evidence="22">
    <location>
        <begin position="828"/>
        <end position="847"/>
    </location>
</feature>
<comment type="caution">
    <text evidence="24">The sequence shown here is derived from an EMBL/GenBank/DDBJ whole genome shotgun (WGS) entry which is preliminary data.</text>
</comment>
<dbReference type="SFLD" id="SFLDF00027">
    <property type="entry name" value="p-type_atpase"/>
    <property type="match status" value="1"/>
</dbReference>
<reference evidence="24 25" key="1">
    <citation type="submission" date="2016-07" db="EMBL/GenBank/DDBJ databases">
        <title>Pervasive Adenine N6-methylation of Active Genes in Fungi.</title>
        <authorList>
            <consortium name="DOE Joint Genome Institute"/>
            <person name="Mondo S.J."/>
            <person name="Dannebaum R.O."/>
            <person name="Kuo R.C."/>
            <person name="Labutti K."/>
            <person name="Haridas S."/>
            <person name="Kuo A."/>
            <person name="Salamov A."/>
            <person name="Ahrendt S.R."/>
            <person name="Lipzen A."/>
            <person name="Sullivan W."/>
            <person name="Andreopoulos W.B."/>
            <person name="Clum A."/>
            <person name="Lindquist E."/>
            <person name="Daum C."/>
            <person name="Ramamoorthy G.K."/>
            <person name="Gryganskyi A."/>
            <person name="Culley D."/>
            <person name="Magnuson J.K."/>
            <person name="James T.Y."/>
            <person name="O'Malley M.A."/>
            <person name="Stajich J.E."/>
            <person name="Spatafora J.W."/>
            <person name="Visel A."/>
            <person name="Grigoriev I.V."/>
        </authorList>
    </citation>
    <scope>NUCLEOTIDE SEQUENCE [LARGE SCALE GENOMIC DNA]</scope>
    <source>
        <strain evidence="24 25">NRRL 2496</strain>
    </source>
</reference>
<accession>A0A1X2H849</accession>
<evidence type="ECO:0000256" key="19">
    <source>
        <dbReference type="ARBA" id="ARBA00035029"/>
    </source>
</evidence>
<evidence type="ECO:0000256" key="6">
    <source>
        <dbReference type="ARBA" id="ARBA00022692"/>
    </source>
</evidence>
<dbReference type="OMA" id="ASRFNWG"/>
<dbReference type="InterPro" id="IPR036412">
    <property type="entry name" value="HAD-like_sf"/>
</dbReference>
<dbReference type="PANTHER" id="PTHR42861">
    <property type="entry name" value="CALCIUM-TRANSPORTING ATPASE"/>
    <property type="match status" value="1"/>
</dbReference>
<evidence type="ECO:0000256" key="20">
    <source>
        <dbReference type="ARBA" id="ARBA00048599"/>
    </source>
</evidence>
<dbReference type="OrthoDB" id="116380at2759"/>
<dbReference type="InterPro" id="IPR006414">
    <property type="entry name" value="P-type_ATPase_IID"/>
</dbReference>
<keyword evidence="12" id="KW-1278">Translocase</keyword>
<proteinExistence type="inferred from homology"/>
<keyword evidence="13 22" id="KW-1133">Transmembrane helix</keyword>
<evidence type="ECO:0000256" key="16">
    <source>
        <dbReference type="ARBA" id="ARBA00023136"/>
    </source>
</evidence>
<evidence type="ECO:0000256" key="3">
    <source>
        <dbReference type="ARBA" id="ARBA00022448"/>
    </source>
</evidence>
<dbReference type="PROSITE" id="PS00154">
    <property type="entry name" value="ATPASE_E1_E2"/>
    <property type="match status" value="1"/>
</dbReference>
<keyword evidence="4" id="KW-1003">Cell membrane</keyword>
<evidence type="ECO:0000256" key="1">
    <source>
        <dbReference type="ARBA" id="ARBA00001946"/>
    </source>
</evidence>
<evidence type="ECO:0000256" key="13">
    <source>
        <dbReference type="ARBA" id="ARBA00022989"/>
    </source>
</evidence>
<keyword evidence="11" id="KW-0630">Potassium</keyword>
<keyword evidence="5" id="KW-0633">Potassium transport</keyword>
<evidence type="ECO:0000259" key="23">
    <source>
        <dbReference type="SMART" id="SM00831"/>
    </source>
</evidence>
<keyword evidence="10" id="KW-0460">Magnesium</keyword>
<comment type="catalytic activity">
    <reaction evidence="21">
        <text>Na(+)(in) + ATP + H2O = Na(+)(out) + ADP + phosphate + H(+)</text>
        <dbReference type="Rhea" id="RHEA:14633"/>
        <dbReference type="ChEBI" id="CHEBI:15377"/>
        <dbReference type="ChEBI" id="CHEBI:15378"/>
        <dbReference type="ChEBI" id="CHEBI:29101"/>
        <dbReference type="ChEBI" id="CHEBI:30616"/>
        <dbReference type="ChEBI" id="CHEBI:43474"/>
        <dbReference type="ChEBI" id="CHEBI:456216"/>
        <dbReference type="EC" id="7.2.2.3"/>
    </reaction>
    <physiologicalReaction direction="left-to-right" evidence="21">
        <dbReference type="Rhea" id="RHEA:14634"/>
    </physiologicalReaction>
</comment>
<keyword evidence="3" id="KW-0813">Transport</keyword>